<dbReference type="AlphaFoldDB" id="A0A4V6QBU3"/>
<keyword evidence="1" id="KW-0812">Transmembrane</keyword>
<reference evidence="2 3" key="1">
    <citation type="submission" date="2019-03" db="EMBL/GenBank/DDBJ databases">
        <title>Genomic Encyclopedia of Type Strains, Phase IV (KMG-IV): sequencing the most valuable type-strain genomes for metagenomic binning, comparative biology and taxonomic classification.</title>
        <authorList>
            <person name="Goeker M."/>
        </authorList>
    </citation>
    <scope>NUCLEOTIDE SEQUENCE [LARGE SCALE GENOMIC DNA]</scope>
    <source>
        <strain evidence="2 3">DSM 16326</strain>
    </source>
</reference>
<evidence type="ECO:0000313" key="2">
    <source>
        <dbReference type="EMBL" id="TDX98183.1"/>
    </source>
</evidence>
<comment type="caution">
    <text evidence="2">The sequence shown here is derived from an EMBL/GenBank/DDBJ whole genome shotgun (WGS) entry which is preliminary data.</text>
</comment>
<organism evidence="2 3">
    <name type="scientific">Thiohalophilus thiocyanatoxydans</name>
    <dbReference type="NCBI Taxonomy" id="381308"/>
    <lineage>
        <taxon>Bacteria</taxon>
        <taxon>Pseudomonadati</taxon>
        <taxon>Pseudomonadota</taxon>
        <taxon>Gammaproteobacteria</taxon>
        <taxon>Thiohalomonadales</taxon>
        <taxon>Thiohalophilaceae</taxon>
        <taxon>Thiohalophilus</taxon>
    </lineage>
</organism>
<proteinExistence type="predicted"/>
<protein>
    <submittedName>
        <fullName evidence="2">Uncharacterized protein</fullName>
    </submittedName>
</protein>
<keyword evidence="1" id="KW-0472">Membrane</keyword>
<sequence>MGFIYIGVGVVAWRNVHYGRNGAAAVFILNLLVLAAIWLLYNPGGAVAIDSLRAMTLRTIVWLLIFMGFGWLSRRVPGT</sequence>
<name>A0A4V6QBU3_9GAMM</name>
<evidence type="ECO:0000313" key="3">
    <source>
        <dbReference type="Proteomes" id="UP000294914"/>
    </source>
</evidence>
<keyword evidence="3" id="KW-1185">Reference proteome</keyword>
<feature type="transmembrane region" description="Helical" evidence="1">
    <location>
        <begin position="53"/>
        <end position="72"/>
    </location>
</feature>
<evidence type="ECO:0000256" key="1">
    <source>
        <dbReference type="SAM" id="Phobius"/>
    </source>
</evidence>
<dbReference type="Proteomes" id="UP000294914">
    <property type="component" value="Unassembled WGS sequence"/>
</dbReference>
<feature type="transmembrane region" description="Helical" evidence="1">
    <location>
        <begin position="23"/>
        <end position="41"/>
    </location>
</feature>
<accession>A0A4V6QBU3</accession>
<gene>
    <name evidence="2" type="ORF">EDC23_2667</name>
</gene>
<dbReference type="EMBL" id="SOQX01000009">
    <property type="protein sequence ID" value="TDX98183.1"/>
    <property type="molecule type" value="Genomic_DNA"/>
</dbReference>
<keyword evidence="1" id="KW-1133">Transmembrane helix</keyword>